<evidence type="ECO:0000313" key="3">
    <source>
        <dbReference type="Proteomes" id="UP001595900"/>
    </source>
</evidence>
<comment type="caution">
    <text evidence="2">The sequence shown here is derived from an EMBL/GenBank/DDBJ whole genome shotgun (WGS) entry which is preliminary data.</text>
</comment>
<keyword evidence="3" id="KW-1185">Reference proteome</keyword>
<dbReference type="Proteomes" id="UP001595900">
    <property type="component" value="Unassembled WGS sequence"/>
</dbReference>
<dbReference type="EMBL" id="JBHSCN010000005">
    <property type="protein sequence ID" value="MFC4244119.1"/>
    <property type="molecule type" value="Genomic_DNA"/>
</dbReference>
<dbReference type="PANTHER" id="PTHR30289:SF1">
    <property type="entry name" value="PEBP (PHOSPHATIDYLETHANOLAMINE-BINDING PROTEIN) FAMILY PROTEIN"/>
    <property type="match status" value="1"/>
</dbReference>
<reference evidence="3" key="1">
    <citation type="journal article" date="2019" name="Int. J. Syst. Evol. Microbiol.">
        <title>The Global Catalogue of Microorganisms (GCM) 10K type strain sequencing project: providing services to taxonomists for standard genome sequencing and annotation.</title>
        <authorList>
            <consortium name="The Broad Institute Genomics Platform"/>
            <consortium name="The Broad Institute Genome Sequencing Center for Infectious Disease"/>
            <person name="Wu L."/>
            <person name="Ma J."/>
        </authorList>
    </citation>
    <scope>NUCLEOTIDE SEQUENCE [LARGE SCALE GENOMIC DNA]</scope>
    <source>
        <strain evidence="3">CGMCC 1.10363</strain>
    </source>
</reference>
<dbReference type="GO" id="GO:0004860">
    <property type="term" value="F:protein kinase inhibitor activity"/>
    <property type="evidence" value="ECO:0007669"/>
    <property type="project" value="UniProtKB-KW"/>
</dbReference>
<dbReference type="CDD" id="cd00865">
    <property type="entry name" value="PEBP_bact_arch"/>
    <property type="match status" value="1"/>
</dbReference>
<keyword evidence="2" id="KW-0649">Protein kinase inhibitor</keyword>
<gene>
    <name evidence="2" type="ORF">ACFOYW_12110</name>
</gene>
<dbReference type="Gene3D" id="3.90.280.10">
    <property type="entry name" value="PEBP-like"/>
    <property type="match status" value="1"/>
</dbReference>
<evidence type="ECO:0000256" key="1">
    <source>
        <dbReference type="ARBA" id="ARBA00007120"/>
    </source>
</evidence>
<organism evidence="2 3">
    <name type="scientific">Gryllotalpicola reticulitermitis</name>
    <dbReference type="NCBI Taxonomy" id="1184153"/>
    <lineage>
        <taxon>Bacteria</taxon>
        <taxon>Bacillati</taxon>
        <taxon>Actinomycetota</taxon>
        <taxon>Actinomycetes</taxon>
        <taxon>Micrococcales</taxon>
        <taxon>Microbacteriaceae</taxon>
        <taxon>Gryllotalpicola</taxon>
    </lineage>
</organism>
<evidence type="ECO:0000313" key="2">
    <source>
        <dbReference type="EMBL" id="MFC4244119.1"/>
    </source>
</evidence>
<dbReference type="InterPro" id="IPR036610">
    <property type="entry name" value="PEBP-like_sf"/>
</dbReference>
<dbReference type="SUPFAM" id="SSF49777">
    <property type="entry name" value="PEBP-like"/>
    <property type="match status" value="1"/>
</dbReference>
<dbReference type="InterPro" id="IPR005247">
    <property type="entry name" value="YbhB_YbcL/LppC-like"/>
</dbReference>
<dbReference type="InterPro" id="IPR008914">
    <property type="entry name" value="PEBP"/>
</dbReference>
<dbReference type="Pfam" id="PF01161">
    <property type="entry name" value="PBP"/>
    <property type="match status" value="1"/>
</dbReference>
<sequence>MTETWHDPYKELAELREFGSFDVTSTSVADGQPIATLHRSPGQGGSSVSPQLTWTGFPADTKSFAVTVFDPDAPTQSGFWHWAVFNIPASVTSLDENAGAEGGRGLPAGAVMLRNELGERAYTGAEPPVGTGTHRYFTVVHAVDVDSLDVPDGASPAILGFNLHFHTLARAIIVPTASAEDAS</sequence>
<protein>
    <submittedName>
        <fullName evidence="2">YbhB/YbcL family Raf kinase inhibitor-like protein</fullName>
    </submittedName>
</protein>
<dbReference type="NCBIfam" id="TIGR00481">
    <property type="entry name" value="YbhB/YbcL family Raf kinase inhibitor-like protein"/>
    <property type="match status" value="1"/>
</dbReference>
<accession>A0ABV8QA80</accession>
<comment type="similarity">
    <text evidence="1">Belongs to the UPF0098 family.</text>
</comment>
<proteinExistence type="inferred from homology"/>
<dbReference type="RefSeq" id="WP_390229182.1">
    <property type="nucleotide sequence ID" value="NZ_JBHSCN010000005.1"/>
</dbReference>
<dbReference type="PANTHER" id="PTHR30289">
    <property type="entry name" value="UNCHARACTERIZED PROTEIN YBCL-RELATED"/>
    <property type="match status" value="1"/>
</dbReference>
<name>A0ABV8QA80_9MICO</name>